<keyword evidence="2" id="KW-0472">Membrane</keyword>
<evidence type="ECO:0000313" key="4">
    <source>
        <dbReference type="Proteomes" id="UP000199103"/>
    </source>
</evidence>
<proteinExistence type="predicted"/>
<evidence type="ECO:0000256" key="2">
    <source>
        <dbReference type="SAM" id="Phobius"/>
    </source>
</evidence>
<keyword evidence="2" id="KW-1133">Transmembrane helix</keyword>
<feature type="compositionally biased region" description="Basic and acidic residues" evidence="1">
    <location>
        <begin position="216"/>
        <end position="239"/>
    </location>
</feature>
<keyword evidence="3" id="KW-0131">Cell cycle</keyword>
<feature type="transmembrane region" description="Helical" evidence="2">
    <location>
        <begin position="99"/>
        <end position="121"/>
    </location>
</feature>
<evidence type="ECO:0000256" key="1">
    <source>
        <dbReference type="SAM" id="MobiDB-lite"/>
    </source>
</evidence>
<organism evidence="3 4">
    <name type="scientific">Microlunatus soli</name>
    <dbReference type="NCBI Taxonomy" id="630515"/>
    <lineage>
        <taxon>Bacteria</taxon>
        <taxon>Bacillati</taxon>
        <taxon>Actinomycetota</taxon>
        <taxon>Actinomycetes</taxon>
        <taxon>Propionibacteriales</taxon>
        <taxon>Propionibacteriaceae</taxon>
        <taxon>Microlunatus</taxon>
    </lineage>
</organism>
<dbReference type="EMBL" id="LT629772">
    <property type="protein sequence ID" value="SDS27573.1"/>
    <property type="molecule type" value="Genomic_DNA"/>
</dbReference>
<keyword evidence="2" id="KW-0812">Transmembrane</keyword>
<keyword evidence="4" id="KW-1185">Reference proteome</keyword>
<name>A0A1H1QW60_9ACTN</name>
<dbReference type="InterPro" id="IPR007060">
    <property type="entry name" value="FtsL/DivIC"/>
</dbReference>
<dbReference type="AlphaFoldDB" id="A0A1H1QW60"/>
<reference evidence="3 4" key="1">
    <citation type="submission" date="2016-10" db="EMBL/GenBank/DDBJ databases">
        <authorList>
            <person name="de Groot N.N."/>
        </authorList>
    </citation>
    <scope>NUCLEOTIDE SEQUENCE [LARGE SCALE GENOMIC DNA]</scope>
    <source>
        <strain evidence="3 4">DSM 21800</strain>
    </source>
</reference>
<feature type="compositionally biased region" description="Polar residues" evidence="1">
    <location>
        <begin position="51"/>
        <end position="77"/>
    </location>
</feature>
<dbReference type="OrthoDB" id="5187715at2"/>
<dbReference type="RefSeq" id="WP_091522050.1">
    <property type="nucleotide sequence ID" value="NZ_LT629772.1"/>
</dbReference>
<protein>
    <submittedName>
        <fullName evidence="3">Cell division protein FtsB</fullName>
    </submittedName>
</protein>
<accession>A0A1H1QW60</accession>
<keyword evidence="3" id="KW-0132">Cell division</keyword>
<sequence length="239" mass="25822">MPNSRRPNRPGPGRSTGTGRNPGTSRSAGTGRSGARGSAAKSSAGKAGTKRTGSNRRSGASHKPTTPAQSQTVSEPTVTREESPTGAVARRRASLTTRAIALAVVVLILTISYASSLRVYFKQRQDIADTKQQIINAQRNISELSNEISRWNDPNYVRTQARDRLGWVVPGERGYRVIGADGQPVTGDTEIAAEKTSNAPKKAWYTKMWGSVETADDPRPAKKDDPADKPPITEKTKRR</sequence>
<feature type="compositionally biased region" description="Low complexity" evidence="1">
    <location>
        <begin position="1"/>
        <end position="47"/>
    </location>
</feature>
<evidence type="ECO:0000313" key="3">
    <source>
        <dbReference type="EMBL" id="SDS27573.1"/>
    </source>
</evidence>
<dbReference type="Pfam" id="PF04977">
    <property type="entry name" value="DivIC"/>
    <property type="match status" value="1"/>
</dbReference>
<dbReference type="STRING" id="630515.SAMN04489812_1411"/>
<gene>
    <name evidence="3" type="ORF">SAMN04489812_1411</name>
</gene>
<feature type="region of interest" description="Disordered" evidence="1">
    <location>
        <begin position="1"/>
        <end position="91"/>
    </location>
</feature>
<dbReference type="Proteomes" id="UP000199103">
    <property type="component" value="Chromosome I"/>
</dbReference>
<feature type="region of interest" description="Disordered" evidence="1">
    <location>
        <begin position="210"/>
        <end position="239"/>
    </location>
</feature>
<dbReference type="GO" id="GO:0051301">
    <property type="term" value="P:cell division"/>
    <property type="evidence" value="ECO:0007669"/>
    <property type="project" value="UniProtKB-KW"/>
</dbReference>